<evidence type="ECO:0000313" key="2">
    <source>
        <dbReference type="WBParaSite" id="PSAMB.scaffold14941size1733.g36300.t1"/>
    </source>
</evidence>
<name>A0A914V385_9BILA</name>
<dbReference type="InterPro" id="IPR012877">
    <property type="entry name" value="Dhs-27"/>
</dbReference>
<dbReference type="InterPro" id="IPR052961">
    <property type="entry name" value="Oxido-Kinase-like_Enzymes"/>
</dbReference>
<dbReference type="Pfam" id="PF07914">
    <property type="entry name" value="DUF1679"/>
    <property type="match status" value="1"/>
</dbReference>
<dbReference type="PANTHER" id="PTHR23020:SF41">
    <property type="entry name" value="AMINOGLYCOSIDE PHOSPHOTRANSFERASE DOMAIN-CONTAINING PROTEIN"/>
    <property type="match status" value="1"/>
</dbReference>
<accession>A0A914V385</accession>
<sequence length="241" mass="26713">MLSEVGLDEATVLERITCALNSEERPTLLSTGKIGVGLGMVSDILRVKVQWKNKTNYPQSFVIKVPSTHKMVGLAGDDCAANMSDHSLKEFHRGEIAAYIWLPCSERLGLKTPKCYFSQEIGDTDPGMLIIEDLSLAPNKGAVITTELSLAQIEEVMQQLAVLHGTSLIDDSWRSDDRLTKDIRPLLLENANWIAKSYEHACKEMMSKFPNELGEIAGRVLPALSDPTKDLTYMYTVNAEL</sequence>
<protein>
    <submittedName>
        <fullName evidence="2">Aminoglycoside phosphotransferase domain-containing protein</fullName>
    </submittedName>
</protein>
<evidence type="ECO:0000313" key="1">
    <source>
        <dbReference type="Proteomes" id="UP000887566"/>
    </source>
</evidence>
<dbReference type="Proteomes" id="UP000887566">
    <property type="component" value="Unplaced"/>
</dbReference>
<organism evidence="1 2">
    <name type="scientific">Plectus sambesii</name>
    <dbReference type="NCBI Taxonomy" id="2011161"/>
    <lineage>
        <taxon>Eukaryota</taxon>
        <taxon>Metazoa</taxon>
        <taxon>Ecdysozoa</taxon>
        <taxon>Nematoda</taxon>
        <taxon>Chromadorea</taxon>
        <taxon>Plectida</taxon>
        <taxon>Plectina</taxon>
        <taxon>Plectoidea</taxon>
        <taxon>Plectidae</taxon>
        <taxon>Plectus</taxon>
    </lineage>
</organism>
<dbReference type="PANTHER" id="PTHR23020">
    <property type="entry name" value="UNCHARACTERIZED NUCLEAR HORMONE RECEPTOR-RELATED"/>
    <property type="match status" value="1"/>
</dbReference>
<proteinExistence type="predicted"/>
<keyword evidence="1" id="KW-1185">Reference proteome</keyword>
<dbReference type="WBParaSite" id="PSAMB.scaffold14941size1733.g36300.t1">
    <property type="protein sequence ID" value="PSAMB.scaffold14941size1733.g36300.t1"/>
    <property type="gene ID" value="PSAMB.scaffold14941size1733.g36300"/>
</dbReference>
<reference evidence="2" key="1">
    <citation type="submission" date="2022-11" db="UniProtKB">
        <authorList>
            <consortium name="WormBaseParasite"/>
        </authorList>
    </citation>
    <scope>IDENTIFICATION</scope>
</reference>
<dbReference type="AlphaFoldDB" id="A0A914V385"/>